<comment type="caution">
    <text evidence="5">The sequence shown here is derived from an EMBL/GenBank/DDBJ whole genome shotgun (WGS) entry which is preliminary data.</text>
</comment>
<evidence type="ECO:0000256" key="1">
    <source>
        <dbReference type="ARBA" id="ARBA00009275"/>
    </source>
</evidence>
<dbReference type="GO" id="GO:0046872">
    <property type="term" value="F:metal ion binding"/>
    <property type="evidence" value="ECO:0007669"/>
    <property type="project" value="UniProtKB-KW"/>
</dbReference>
<dbReference type="EMBL" id="QMFY01000003">
    <property type="protein sequence ID" value="RAW01611.1"/>
    <property type="molecule type" value="Genomic_DNA"/>
</dbReference>
<evidence type="ECO:0000313" key="5">
    <source>
        <dbReference type="EMBL" id="RAW01611.1"/>
    </source>
</evidence>
<keyword evidence="2 4" id="KW-0479">Metal-binding</keyword>
<proteinExistence type="inferred from homology"/>
<evidence type="ECO:0000256" key="3">
    <source>
        <dbReference type="ARBA" id="ARBA00022801"/>
    </source>
</evidence>
<comment type="similarity">
    <text evidence="1">Belongs to the metallo-dependent hydrolases superfamily. TatD-type hydrolase family.</text>
</comment>
<dbReference type="OrthoDB" id="9810005at2"/>
<dbReference type="SUPFAM" id="SSF51556">
    <property type="entry name" value="Metallo-dependent hydrolases"/>
    <property type="match status" value="1"/>
</dbReference>
<dbReference type="PANTHER" id="PTHR46124:SF4">
    <property type="entry name" value="HYDROLASE TATD"/>
    <property type="match status" value="1"/>
</dbReference>
<evidence type="ECO:0000256" key="4">
    <source>
        <dbReference type="PIRSR" id="PIRSR005902-1"/>
    </source>
</evidence>
<dbReference type="FunFam" id="3.20.20.140:FF:000005">
    <property type="entry name" value="TatD family hydrolase"/>
    <property type="match status" value="1"/>
</dbReference>
<gene>
    <name evidence="5" type="ORF">DQQ10_08110</name>
</gene>
<name>A0A364Y5H3_9BACT</name>
<dbReference type="Gene3D" id="3.20.20.140">
    <property type="entry name" value="Metal-dependent hydrolases"/>
    <property type="match status" value="1"/>
</dbReference>
<sequence>MDFFIDTHAHVYADDFQNDRMDMLQKATEAGVGKVYMPNVDHASIDKMMEIESRSNGQCIAAMGLHPCSVKKDFQRELYIVEEWLAKRKFAAVGEIGTDLYWDKTFWEQQKEAFTIQVNWAKQYKLPIIIHCRESIDQTIELVEQLKDENLTGIFHCFSGNVDQAYRITRLGFMLGIGGVATFKNGGLDKVLPQIELDHLVLETDSPYLAPVPHRGKRNEPSYVPLVAQRIADIMNVSVDEVQRKTTHNALKIFV</sequence>
<keyword evidence="6" id="KW-1185">Reference proteome</keyword>
<dbReference type="GO" id="GO:0004536">
    <property type="term" value="F:DNA nuclease activity"/>
    <property type="evidence" value="ECO:0007669"/>
    <property type="project" value="InterPro"/>
</dbReference>
<dbReference type="Proteomes" id="UP000251889">
    <property type="component" value="Unassembled WGS sequence"/>
</dbReference>
<dbReference type="AlphaFoldDB" id="A0A364Y5H3"/>
<dbReference type="RefSeq" id="WP_112746351.1">
    <property type="nucleotide sequence ID" value="NZ_QMFY01000003.1"/>
</dbReference>
<dbReference type="CDD" id="cd01310">
    <property type="entry name" value="TatD_DNAse"/>
    <property type="match status" value="1"/>
</dbReference>
<dbReference type="NCBIfam" id="TIGR00010">
    <property type="entry name" value="YchF/TatD family DNA exonuclease"/>
    <property type="match status" value="1"/>
</dbReference>
<feature type="binding site" evidence="4">
    <location>
        <position position="10"/>
    </location>
    <ligand>
        <name>a divalent metal cation</name>
        <dbReference type="ChEBI" id="CHEBI:60240"/>
        <label>1</label>
    </ligand>
</feature>
<dbReference type="Pfam" id="PF01026">
    <property type="entry name" value="TatD_DNase"/>
    <property type="match status" value="1"/>
</dbReference>
<dbReference type="GO" id="GO:0005829">
    <property type="term" value="C:cytosol"/>
    <property type="evidence" value="ECO:0007669"/>
    <property type="project" value="TreeGrafter"/>
</dbReference>
<feature type="binding site" evidence="4">
    <location>
        <position position="205"/>
    </location>
    <ligand>
        <name>a divalent metal cation</name>
        <dbReference type="ChEBI" id="CHEBI:60240"/>
        <label>1</label>
    </ligand>
</feature>
<dbReference type="GO" id="GO:0016788">
    <property type="term" value="F:hydrolase activity, acting on ester bonds"/>
    <property type="evidence" value="ECO:0007669"/>
    <property type="project" value="InterPro"/>
</dbReference>
<feature type="binding site" evidence="4">
    <location>
        <position position="131"/>
    </location>
    <ligand>
        <name>a divalent metal cation</name>
        <dbReference type="ChEBI" id="CHEBI:60240"/>
        <label>2</label>
    </ligand>
</feature>
<dbReference type="InterPro" id="IPR032466">
    <property type="entry name" value="Metal_Hydrolase"/>
</dbReference>
<feature type="binding site" evidence="4">
    <location>
        <position position="95"/>
    </location>
    <ligand>
        <name>a divalent metal cation</name>
        <dbReference type="ChEBI" id="CHEBI:60240"/>
        <label>1</label>
    </ligand>
</feature>
<dbReference type="PIRSF" id="PIRSF005902">
    <property type="entry name" value="DNase_TatD"/>
    <property type="match status" value="1"/>
</dbReference>
<accession>A0A364Y5H3</accession>
<dbReference type="PANTHER" id="PTHR46124">
    <property type="entry name" value="D-AMINOACYL-TRNA DEACYLASE"/>
    <property type="match status" value="1"/>
</dbReference>
<organism evidence="5 6">
    <name type="scientific">Pseudochryseolinea flava</name>
    <dbReference type="NCBI Taxonomy" id="2059302"/>
    <lineage>
        <taxon>Bacteria</taxon>
        <taxon>Pseudomonadati</taxon>
        <taxon>Bacteroidota</taxon>
        <taxon>Cytophagia</taxon>
        <taxon>Cytophagales</taxon>
        <taxon>Fulvivirgaceae</taxon>
        <taxon>Pseudochryseolinea</taxon>
    </lineage>
</organism>
<keyword evidence="3 5" id="KW-0378">Hydrolase</keyword>
<feature type="binding site" evidence="4">
    <location>
        <position position="156"/>
    </location>
    <ligand>
        <name>a divalent metal cation</name>
        <dbReference type="ChEBI" id="CHEBI:60240"/>
        <label>2</label>
    </ligand>
</feature>
<dbReference type="InterPro" id="IPR015991">
    <property type="entry name" value="TatD/YcfH-like"/>
</dbReference>
<feature type="binding site" evidence="4">
    <location>
        <position position="8"/>
    </location>
    <ligand>
        <name>a divalent metal cation</name>
        <dbReference type="ChEBI" id="CHEBI:60240"/>
        <label>1</label>
    </ligand>
</feature>
<dbReference type="InterPro" id="IPR001130">
    <property type="entry name" value="TatD-like"/>
</dbReference>
<protein>
    <submittedName>
        <fullName evidence="5">Hydrolase TatD</fullName>
    </submittedName>
</protein>
<evidence type="ECO:0000313" key="6">
    <source>
        <dbReference type="Proteomes" id="UP000251889"/>
    </source>
</evidence>
<evidence type="ECO:0000256" key="2">
    <source>
        <dbReference type="ARBA" id="ARBA00022723"/>
    </source>
</evidence>
<reference evidence="5 6" key="1">
    <citation type="submission" date="2018-06" db="EMBL/GenBank/DDBJ databases">
        <title>Chryseolinea flavus sp. nov., a member of the phylum Bacteroidetes isolated from soil.</title>
        <authorList>
            <person name="Li Y."/>
            <person name="Wang J."/>
        </authorList>
    </citation>
    <scope>NUCLEOTIDE SEQUENCE [LARGE SCALE GENOMIC DNA]</scope>
    <source>
        <strain evidence="5 6">SDU1-6</strain>
    </source>
</reference>